<name>A0A2N0Z7D7_9BACI</name>
<proteinExistence type="inferred from homology"/>
<comment type="similarity">
    <text evidence="2 12">Belongs to the CorA metal ion transporter (MIT) (TC 1.A.35) family.</text>
</comment>
<keyword evidence="3 12" id="KW-0813">Transport</keyword>
<evidence type="ECO:0000256" key="8">
    <source>
        <dbReference type="ARBA" id="ARBA00023065"/>
    </source>
</evidence>
<evidence type="ECO:0000256" key="7">
    <source>
        <dbReference type="ARBA" id="ARBA00022989"/>
    </source>
</evidence>
<reference evidence="13 14" key="1">
    <citation type="journal article" date="2003" name="Int. J. Syst. Evol. Microbiol.">
        <title>Bacillus nealsonii sp. nov., isolated from a spacecraft-assembly facility, whose spores are gamma-radiation resistant.</title>
        <authorList>
            <person name="Venkateswaran K."/>
            <person name="Kempf M."/>
            <person name="Chen F."/>
            <person name="Satomi M."/>
            <person name="Nicholson W."/>
            <person name="Kern R."/>
        </authorList>
    </citation>
    <scope>NUCLEOTIDE SEQUENCE [LARGE SCALE GENOMIC DNA]</scope>
    <source>
        <strain evidence="13 14">FO-92</strain>
    </source>
</reference>
<dbReference type="RefSeq" id="WP_101175127.1">
    <property type="nucleotide sequence ID" value="NZ_PISE01000003.1"/>
</dbReference>
<dbReference type="EMBL" id="PISE01000003">
    <property type="protein sequence ID" value="PKG25403.1"/>
    <property type="molecule type" value="Genomic_DNA"/>
</dbReference>
<dbReference type="AlphaFoldDB" id="A0A2N0Z7D7"/>
<evidence type="ECO:0000256" key="4">
    <source>
        <dbReference type="ARBA" id="ARBA00022475"/>
    </source>
</evidence>
<dbReference type="SUPFAM" id="SSF144083">
    <property type="entry name" value="Magnesium transport protein CorA, transmembrane region"/>
    <property type="match status" value="1"/>
</dbReference>
<keyword evidence="9 12" id="KW-0472">Membrane</keyword>
<feature type="transmembrane region" description="Helical" evidence="12">
    <location>
        <begin position="291"/>
        <end position="311"/>
    </location>
</feature>
<sequence length="318" mass="38247">MIHIIGVTNENNVVTNISLEELFQNQSHYLWYWIDFDQPTEKEILYLTTPLNFHPLSIEDCLHNLQRPKIDYFEEYTFFVTHSLDSKTFKKEELNLFLGSNFIVSFHHRFSTEVQLVKEKLEKEKKIINWTQYTVLYQLLDQLVDHYFPIVYKIEDFLAEIDENPQNKTMEVLLDDLFATRHHLLSIRHTVIPMRDLLYQLINTNKLTAVWNKREYYSDIYDHLLKLTELIESNREITTDIRDSYLSYNSHHSNRIMQILTVITTIFMPLSFLAGLYGMNFLYMPELHLRYGYFILLGVMLVVVLSMFLWFKKKGWFK</sequence>
<protein>
    <recommendedName>
        <fullName evidence="12">Magnesium transport protein CorA</fullName>
    </recommendedName>
</protein>
<evidence type="ECO:0000256" key="1">
    <source>
        <dbReference type="ARBA" id="ARBA00004651"/>
    </source>
</evidence>
<evidence type="ECO:0000256" key="2">
    <source>
        <dbReference type="ARBA" id="ARBA00009765"/>
    </source>
</evidence>
<dbReference type="InterPro" id="IPR002523">
    <property type="entry name" value="MgTranspt_CorA/ZnTranspt_ZntB"/>
</dbReference>
<evidence type="ECO:0000256" key="6">
    <source>
        <dbReference type="ARBA" id="ARBA00022842"/>
    </source>
</evidence>
<evidence type="ECO:0000313" key="13">
    <source>
        <dbReference type="EMBL" id="PKG25403.1"/>
    </source>
</evidence>
<dbReference type="Gene3D" id="3.30.460.20">
    <property type="entry name" value="CorA soluble domain-like"/>
    <property type="match status" value="1"/>
</dbReference>
<comment type="caution">
    <text evidence="13">The sequence shown here is derived from an EMBL/GenBank/DDBJ whole genome shotgun (WGS) entry which is preliminary data.</text>
</comment>
<dbReference type="GO" id="GO:0050897">
    <property type="term" value="F:cobalt ion binding"/>
    <property type="evidence" value="ECO:0007669"/>
    <property type="project" value="TreeGrafter"/>
</dbReference>
<comment type="subcellular location">
    <subcellularLocation>
        <location evidence="1">Cell membrane</location>
        <topology evidence="1">Multi-pass membrane protein</topology>
    </subcellularLocation>
    <subcellularLocation>
        <location evidence="12">Membrane</location>
        <topology evidence="12">Multi-pass membrane protein</topology>
    </subcellularLocation>
</comment>
<evidence type="ECO:0000256" key="11">
    <source>
        <dbReference type="ARBA" id="ARBA00045497"/>
    </source>
</evidence>
<dbReference type="Pfam" id="PF01544">
    <property type="entry name" value="CorA"/>
    <property type="match status" value="1"/>
</dbReference>
<dbReference type="GO" id="GO:0015087">
    <property type="term" value="F:cobalt ion transmembrane transporter activity"/>
    <property type="evidence" value="ECO:0007669"/>
    <property type="project" value="UniProtKB-UniRule"/>
</dbReference>
<dbReference type="GO" id="GO:0000287">
    <property type="term" value="F:magnesium ion binding"/>
    <property type="evidence" value="ECO:0007669"/>
    <property type="project" value="TreeGrafter"/>
</dbReference>
<evidence type="ECO:0000256" key="9">
    <source>
        <dbReference type="ARBA" id="ARBA00023136"/>
    </source>
</evidence>
<organism evidence="13 14">
    <name type="scientific">Niallia nealsonii</name>
    <dbReference type="NCBI Taxonomy" id="115979"/>
    <lineage>
        <taxon>Bacteria</taxon>
        <taxon>Bacillati</taxon>
        <taxon>Bacillota</taxon>
        <taxon>Bacilli</taxon>
        <taxon>Bacillales</taxon>
        <taxon>Bacillaceae</taxon>
        <taxon>Niallia</taxon>
    </lineage>
</organism>
<keyword evidence="7 12" id="KW-1133">Transmembrane helix</keyword>
<comment type="function">
    <text evidence="11">Mediates influx of magnesium ions. Alternates between open and closed states. Activated by low cytoplasmic Mg(2+) levels. Inactive when cytoplasmic Mg(2+) levels are high.</text>
</comment>
<keyword evidence="8 12" id="KW-0406">Ion transport</keyword>
<keyword evidence="6 12" id="KW-0460">Magnesium</keyword>
<dbReference type="Proteomes" id="UP000233375">
    <property type="component" value="Unassembled WGS sequence"/>
</dbReference>
<dbReference type="PANTHER" id="PTHR46494">
    <property type="entry name" value="CORA FAMILY METAL ION TRANSPORTER (EUROFUNG)"/>
    <property type="match status" value="1"/>
</dbReference>
<keyword evidence="4 12" id="KW-1003">Cell membrane</keyword>
<dbReference type="InterPro" id="IPR004488">
    <property type="entry name" value="Mg/Co-transport_prot_CorA"/>
</dbReference>
<evidence type="ECO:0000256" key="10">
    <source>
        <dbReference type="ARBA" id="ARBA00034269"/>
    </source>
</evidence>
<dbReference type="OrthoDB" id="9803416at2"/>
<dbReference type="GO" id="GO:0005886">
    <property type="term" value="C:plasma membrane"/>
    <property type="evidence" value="ECO:0007669"/>
    <property type="project" value="UniProtKB-SubCell"/>
</dbReference>
<evidence type="ECO:0000256" key="5">
    <source>
        <dbReference type="ARBA" id="ARBA00022692"/>
    </source>
</evidence>
<evidence type="ECO:0000256" key="3">
    <source>
        <dbReference type="ARBA" id="ARBA00022448"/>
    </source>
</evidence>
<dbReference type="PANTHER" id="PTHR46494:SF1">
    <property type="entry name" value="CORA FAMILY METAL ION TRANSPORTER (EUROFUNG)"/>
    <property type="match status" value="1"/>
</dbReference>
<accession>A0A2N0Z7D7</accession>
<comment type="catalytic activity">
    <reaction evidence="10">
        <text>Mg(2+)(in) = Mg(2+)(out)</text>
        <dbReference type="Rhea" id="RHEA:29827"/>
        <dbReference type="ChEBI" id="CHEBI:18420"/>
    </reaction>
</comment>
<dbReference type="CDD" id="cd12831">
    <property type="entry name" value="TmCorA-like_u2"/>
    <property type="match status" value="1"/>
</dbReference>
<feature type="transmembrane region" description="Helical" evidence="12">
    <location>
        <begin position="259"/>
        <end position="279"/>
    </location>
</feature>
<dbReference type="InterPro" id="IPR045863">
    <property type="entry name" value="CorA_TM1_TM2"/>
</dbReference>
<dbReference type="SUPFAM" id="SSF143865">
    <property type="entry name" value="CorA soluble domain-like"/>
    <property type="match status" value="1"/>
</dbReference>
<evidence type="ECO:0000313" key="14">
    <source>
        <dbReference type="Proteomes" id="UP000233375"/>
    </source>
</evidence>
<evidence type="ECO:0000256" key="12">
    <source>
        <dbReference type="RuleBase" id="RU362010"/>
    </source>
</evidence>
<dbReference type="Gene3D" id="1.20.58.340">
    <property type="entry name" value="Magnesium transport protein CorA, transmembrane region"/>
    <property type="match status" value="2"/>
</dbReference>
<keyword evidence="14" id="KW-1185">Reference proteome</keyword>
<keyword evidence="5 12" id="KW-0812">Transmembrane</keyword>
<dbReference type="InterPro" id="IPR045861">
    <property type="entry name" value="CorA_cytoplasmic_dom"/>
</dbReference>
<gene>
    <name evidence="12 13" type="primary">corA</name>
    <name evidence="13" type="ORF">CWS01_00750</name>
</gene>
<dbReference type="GO" id="GO:0015095">
    <property type="term" value="F:magnesium ion transmembrane transporter activity"/>
    <property type="evidence" value="ECO:0007669"/>
    <property type="project" value="UniProtKB-UniRule"/>
</dbReference>
<dbReference type="NCBIfam" id="TIGR00383">
    <property type="entry name" value="corA"/>
    <property type="match status" value="1"/>
</dbReference>
<dbReference type="FunFam" id="1.20.58.340:FF:000004">
    <property type="entry name" value="Magnesium transport protein CorA"/>
    <property type="match status" value="1"/>
</dbReference>